<gene>
    <name evidence="6" type="ORF">PMACD_LOCUS14008</name>
</gene>
<dbReference type="Proteomes" id="UP000663880">
    <property type="component" value="Unassembled WGS sequence"/>
</dbReference>
<dbReference type="AlphaFoldDB" id="A0A821WSX3"/>
<feature type="compositionally biased region" description="Polar residues" evidence="4">
    <location>
        <begin position="118"/>
        <end position="128"/>
    </location>
</feature>
<dbReference type="InterPro" id="IPR052295">
    <property type="entry name" value="Odorant-binding_protein"/>
</dbReference>
<sequence length="311" mass="36914">MIQKISILIICSFLLEIYSLNCRTEGSLKSDELKKIYNNCLKQQGGNNYSGSKNSSEDWQDRGSDRSEKERNKNKRNREENKNREPVKNWMDDRSDRSVYESDDNRQNYYTQGMDGRNQYNYGKSQNQNDRRMDNNHRREGDYRTNANNYQQNDHNSQDLYQNDEYESETQRNMYSYPNHRYKRDRSEKNSGQRSQYNPNTPRSDDNHRERNSSDSKDGGKACAMHCFLDNLQMTGENGMPDRYLATNAMTKDVRNEDLRDFLQESIEECFQILDNENTEDKCEFSKNLLVCLSEKGRATCDDWKDDIQFN</sequence>
<feature type="compositionally biased region" description="Basic and acidic residues" evidence="4">
    <location>
        <begin position="203"/>
        <end position="220"/>
    </location>
</feature>
<dbReference type="GO" id="GO:0005576">
    <property type="term" value="C:extracellular region"/>
    <property type="evidence" value="ECO:0007669"/>
    <property type="project" value="UniProtKB-SubCell"/>
</dbReference>
<dbReference type="Pfam" id="PF01395">
    <property type="entry name" value="PBP_GOBP"/>
    <property type="match status" value="1"/>
</dbReference>
<feature type="signal peptide" evidence="5">
    <location>
        <begin position="1"/>
        <end position="19"/>
    </location>
</feature>
<evidence type="ECO:0000256" key="1">
    <source>
        <dbReference type="ARBA" id="ARBA00004613"/>
    </source>
</evidence>
<evidence type="ECO:0000313" key="6">
    <source>
        <dbReference type="EMBL" id="CAF4932821.1"/>
    </source>
</evidence>
<accession>A0A821WSX3</accession>
<evidence type="ECO:0000256" key="5">
    <source>
        <dbReference type="SAM" id="SignalP"/>
    </source>
</evidence>
<keyword evidence="3" id="KW-0964">Secreted</keyword>
<feature type="compositionally biased region" description="Basic and acidic residues" evidence="4">
    <location>
        <begin position="55"/>
        <end position="106"/>
    </location>
</feature>
<keyword evidence="5" id="KW-0732">Signal</keyword>
<feature type="compositionally biased region" description="Polar residues" evidence="4">
    <location>
        <begin position="192"/>
        <end position="202"/>
    </location>
</feature>
<evidence type="ECO:0000256" key="2">
    <source>
        <dbReference type="ARBA" id="ARBA00008098"/>
    </source>
</evidence>
<dbReference type="InterPro" id="IPR036728">
    <property type="entry name" value="PBP_GOBP_sf"/>
</dbReference>
<comment type="subcellular location">
    <subcellularLocation>
        <location evidence="1">Secreted</location>
    </subcellularLocation>
</comment>
<dbReference type="Gene3D" id="1.10.238.20">
    <property type="entry name" value="Pheromone/general odorant binding protein domain"/>
    <property type="match status" value="1"/>
</dbReference>
<dbReference type="PANTHER" id="PTHR21066:SF9">
    <property type="entry name" value="ODORANT-BINDING PROTEIN 59A"/>
    <property type="match status" value="1"/>
</dbReference>
<feature type="chain" id="PRO_5032744275" evidence="5">
    <location>
        <begin position="20"/>
        <end position="311"/>
    </location>
</feature>
<comment type="similarity">
    <text evidence="2">Belongs to the PBP/GOBP family.</text>
</comment>
<feature type="region of interest" description="Disordered" evidence="4">
    <location>
        <begin position="42"/>
        <end position="220"/>
    </location>
</feature>
<feature type="compositionally biased region" description="Low complexity" evidence="4">
    <location>
        <begin position="45"/>
        <end position="54"/>
    </location>
</feature>
<evidence type="ECO:0000313" key="7">
    <source>
        <dbReference type="Proteomes" id="UP000663880"/>
    </source>
</evidence>
<dbReference type="SUPFAM" id="SSF47565">
    <property type="entry name" value="Insect pheromone/odorant-binding proteins"/>
    <property type="match status" value="1"/>
</dbReference>
<evidence type="ECO:0000256" key="4">
    <source>
        <dbReference type="SAM" id="MobiDB-lite"/>
    </source>
</evidence>
<evidence type="ECO:0000256" key="3">
    <source>
        <dbReference type="ARBA" id="ARBA00022525"/>
    </source>
</evidence>
<feature type="compositionally biased region" description="Basic and acidic residues" evidence="4">
    <location>
        <begin position="129"/>
        <end position="143"/>
    </location>
</feature>
<keyword evidence="7" id="KW-1185">Reference proteome</keyword>
<protein>
    <submittedName>
        <fullName evidence="6">Uncharacterized protein</fullName>
    </submittedName>
</protein>
<dbReference type="EMBL" id="CAJOBZ010000063">
    <property type="protein sequence ID" value="CAF4932821.1"/>
    <property type="molecule type" value="Genomic_DNA"/>
</dbReference>
<dbReference type="PANTHER" id="PTHR21066">
    <property type="entry name" value="ODORANT-BINDING PROTEIN 59A-RELATED"/>
    <property type="match status" value="1"/>
</dbReference>
<proteinExistence type="inferred from homology"/>
<dbReference type="GO" id="GO:0005549">
    <property type="term" value="F:odorant binding"/>
    <property type="evidence" value="ECO:0007669"/>
    <property type="project" value="InterPro"/>
</dbReference>
<organism evidence="6 7">
    <name type="scientific">Pieris macdunnoughi</name>
    <dbReference type="NCBI Taxonomy" id="345717"/>
    <lineage>
        <taxon>Eukaryota</taxon>
        <taxon>Metazoa</taxon>
        <taxon>Ecdysozoa</taxon>
        <taxon>Arthropoda</taxon>
        <taxon>Hexapoda</taxon>
        <taxon>Insecta</taxon>
        <taxon>Pterygota</taxon>
        <taxon>Neoptera</taxon>
        <taxon>Endopterygota</taxon>
        <taxon>Lepidoptera</taxon>
        <taxon>Glossata</taxon>
        <taxon>Ditrysia</taxon>
        <taxon>Papilionoidea</taxon>
        <taxon>Pieridae</taxon>
        <taxon>Pierinae</taxon>
        <taxon>Pieris</taxon>
    </lineage>
</organism>
<reference evidence="6" key="1">
    <citation type="submission" date="2021-02" db="EMBL/GenBank/DDBJ databases">
        <authorList>
            <person name="Steward A R."/>
        </authorList>
    </citation>
    <scope>NUCLEOTIDE SEQUENCE</scope>
</reference>
<name>A0A821WSX3_9NEOP</name>
<comment type="caution">
    <text evidence="6">The sequence shown here is derived from an EMBL/GenBank/DDBJ whole genome shotgun (WGS) entry which is preliminary data.</text>
</comment>
<dbReference type="OrthoDB" id="8194482at2759"/>
<dbReference type="InterPro" id="IPR006170">
    <property type="entry name" value="PBP/GOBP"/>
</dbReference>
<feature type="compositionally biased region" description="Polar residues" evidence="4">
    <location>
        <begin position="145"/>
        <end position="161"/>
    </location>
</feature>